<evidence type="ECO:0000256" key="7">
    <source>
        <dbReference type="ARBA" id="ARBA00034551"/>
    </source>
</evidence>
<dbReference type="PANTHER" id="PTHR43734:SF1">
    <property type="entry name" value="PHYTOENE DESATURASE"/>
    <property type="match status" value="1"/>
</dbReference>
<evidence type="ECO:0000256" key="3">
    <source>
        <dbReference type="ARBA" id="ARBA00006046"/>
    </source>
</evidence>
<evidence type="ECO:0000256" key="2">
    <source>
        <dbReference type="ARBA" id="ARBA00004829"/>
    </source>
</evidence>
<sequence length="505" mass="55785">MTQIKAYTGETHKSKQRIVIIGAGVGGTAAAARLATLGHEVVVLEKNSFGGGRCSLISEKGFRFDQGPSILLMPQIFQETYADLGFNMDDVLDVRKCDTNYKIHFPDNDSLTMTTDLVEMKKEFERVEPGSFEGMVGFFDASECEVWLENESTGLFVGSCRTYFKSDKMKKAFTFQSMYMGMSPYDAPGTYNLLSYSEWADGIHYPVGGFNMVYRGATFQYNTPVKRIDVDSATGLANGVTLENGEQIHADIVVCNQDLVTAYNTLLPKTQYSRSLQSKNQTCSTISFYWGLNQKLPTENFHAHNVFLANEYRPSFDSIFKNNTLPDSPSFYIHIPTRVDPSAAPEGCETLAVLVPTGIITEKTTEQEMKSIHARARAAVIEAVQSRIPGCDDFESWIVTESVNTPFTWEEKFGLWKGSALGLSHDLLQVIYMRPKMRHANYGNLFFVGASTHPGTGVPVVLCGAKLLEEEIETILAKGRASGTKILIAFISMNVGSSSVGVVEA</sequence>
<dbReference type="InterPro" id="IPR008150">
    <property type="entry name" value="Phytoene_DH_bac_CS"/>
</dbReference>
<evidence type="ECO:0000259" key="8">
    <source>
        <dbReference type="Pfam" id="PF01593"/>
    </source>
</evidence>
<dbReference type="STRING" id="329046.A0A1Y2BZA6"/>
<evidence type="ECO:0000256" key="4">
    <source>
        <dbReference type="ARBA" id="ARBA00013293"/>
    </source>
</evidence>
<evidence type="ECO:0000313" key="10">
    <source>
        <dbReference type="Proteomes" id="UP000193642"/>
    </source>
</evidence>
<organism evidence="9 10">
    <name type="scientific">Rhizoclosmatium globosum</name>
    <dbReference type="NCBI Taxonomy" id="329046"/>
    <lineage>
        <taxon>Eukaryota</taxon>
        <taxon>Fungi</taxon>
        <taxon>Fungi incertae sedis</taxon>
        <taxon>Chytridiomycota</taxon>
        <taxon>Chytridiomycota incertae sedis</taxon>
        <taxon>Chytridiomycetes</taxon>
        <taxon>Chytridiales</taxon>
        <taxon>Chytriomycetaceae</taxon>
        <taxon>Rhizoclosmatium</taxon>
    </lineage>
</organism>
<evidence type="ECO:0000256" key="6">
    <source>
        <dbReference type="ARBA" id="ARBA00023002"/>
    </source>
</evidence>
<keyword evidence="5" id="KW-0125">Carotenoid biosynthesis</keyword>
<name>A0A1Y2BZA6_9FUNG</name>
<protein>
    <recommendedName>
        <fullName evidence="4">Phytoene desaturase</fullName>
    </recommendedName>
    <alternativeName>
        <fullName evidence="7">Phytoene desaturase (3,4-didehydrolycopene-forming)</fullName>
    </alternativeName>
</protein>
<proteinExistence type="inferred from homology"/>
<dbReference type="AlphaFoldDB" id="A0A1Y2BZA6"/>
<comment type="pathway">
    <text evidence="2">Carotenoid biosynthesis.</text>
</comment>
<keyword evidence="6" id="KW-0560">Oxidoreductase</keyword>
<dbReference type="GO" id="GO:0016166">
    <property type="term" value="F:phytoene dehydrogenase activity"/>
    <property type="evidence" value="ECO:0007669"/>
    <property type="project" value="UniProtKB-ARBA"/>
</dbReference>
<dbReference type="EMBL" id="MCGO01000036">
    <property type="protein sequence ID" value="ORY40098.1"/>
    <property type="molecule type" value="Genomic_DNA"/>
</dbReference>
<reference evidence="9 10" key="1">
    <citation type="submission" date="2016-07" db="EMBL/GenBank/DDBJ databases">
        <title>Pervasive Adenine N6-methylation of Active Genes in Fungi.</title>
        <authorList>
            <consortium name="DOE Joint Genome Institute"/>
            <person name="Mondo S.J."/>
            <person name="Dannebaum R.O."/>
            <person name="Kuo R.C."/>
            <person name="Labutti K."/>
            <person name="Haridas S."/>
            <person name="Kuo A."/>
            <person name="Salamov A."/>
            <person name="Ahrendt S.R."/>
            <person name="Lipzen A."/>
            <person name="Sullivan W."/>
            <person name="Andreopoulos W.B."/>
            <person name="Clum A."/>
            <person name="Lindquist E."/>
            <person name="Daum C."/>
            <person name="Ramamoorthy G.K."/>
            <person name="Gryganskyi A."/>
            <person name="Culley D."/>
            <person name="Magnuson J.K."/>
            <person name="James T.Y."/>
            <person name="O'Malley M.A."/>
            <person name="Stajich J.E."/>
            <person name="Spatafora J.W."/>
            <person name="Visel A."/>
            <person name="Grigoriev I.V."/>
        </authorList>
    </citation>
    <scope>NUCLEOTIDE SEQUENCE [LARGE SCALE GENOMIC DNA]</scope>
    <source>
        <strain evidence="9 10">JEL800</strain>
    </source>
</reference>
<evidence type="ECO:0000256" key="1">
    <source>
        <dbReference type="ARBA" id="ARBA00001911"/>
    </source>
</evidence>
<accession>A0A1Y2BZA6</accession>
<dbReference type="PANTHER" id="PTHR43734">
    <property type="entry name" value="PHYTOENE DESATURASE"/>
    <property type="match status" value="1"/>
</dbReference>
<dbReference type="Proteomes" id="UP000193642">
    <property type="component" value="Unassembled WGS sequence"/>
</dbReference>
<gene>
    <name evidence="9" type="ORF">BCR33DRAFT_719510</name>
</gene>
<dbReference type="Pfam" id="PF01593">
    <property type="entry name" value="Amino_oxidase"/>
    <property type="match status" value="1"/>
</dbReference>
<comment type="similarity">
    <text evidence="3">Belongs to the carotenoid/retinoid oxidoreductase family.</text>
</comment>
<feature type="domain" description="Amine oxidase" evidence="8">
    <location>
        <begin position="27"/>
        <end position="458"/>
    </location>
</feature>
<comment type="cofactor">
    <cofactor evidence="1">
        <name>NAD(+)</name>
        <dbReference type="ChEBI" id="CHEBI:57540"/>
    </cofactor>
</comment>
<dbReference type="GO" id="GO:0016117">
    <property type="term" value="P:carotenoid biosynthetic process"/>
    <property type="evidence" value="ECO:0007669"/>
    <property type="project" value="UniProtKB-KW"/>
</dbReference>
<evidence type="ECO:0000313" key="9">
    <source>
        <dbReference type="EMBL" id="ORY40098.1"/>
    </source>
</evidence>
<dbReference type="PROSITE" id="PS00982">
    <property type="entry name" value="PHYTOENE_DH"/>
    <property type="match status" value="1"/>
</dbReference>
<dbReference type="InterPro" id="IPR036188">
    <property type="entry name" value="FAD/NAD-bd_sf"/>
</dbReference>
<dbReference type="SUPFAM" id="SSF51905">
    <property type="entry name" value="FAD/NAD(P)-binding domain"/>
    <property type="match status" value="1"/>
</dbReference>
<dbReference type="Gene3D" id="3.50.50.60">
    <property type="entry name" value="FAD/NAD(P)-binding domain"/>
    <property type="match status" value="2"/>
</dbReference>
<dbReference type="OrthoDB" id="7777654at2759"/>
<dbReference type="FunFam" id="3.50.50.60:FF:000171">
    <property type="entry name" value="zeta-carotene-forming phytoene desaturase"/>
    <property type="match status" value="1"/>
</dbReference>
<dbReference type="InterPro" id="IPR002937">
    <property type="entry name" value="Amino_oxidase"/>
</dbReference>
<keyword evidence="10" id="KW-1185">Reference proteome</keyword>
<evidence type="ECO:0000256" key="5">
    <source>
        <dbReference type="ARBA" id="ARBA00022746"/>
    </source>
</evidence>
<comment type="caution">
    <text evidence="9">The sequence shown here is derived from an EMBL/GenBank/DDBJ whole genome shotgun (WGS) entry which is preliminary data.</text>
</comment>